<dbReference type="RefSeq" id="WP_122915880.1">
    <property type="nucleotide sequence ID" value="NZ_RHHQ01000002.1"/>
</dbReference>
<dbReference type="Pfam" id="PF17248">
    <property type="entry name" value="DUF5317"/>
    <property type="match status" value="1"/>
</dbReference>
<evidence type="ECO:0000313" key="3">
    <source>
        <dbReference type="Proteomes" id="UP000271031"/>
    </source>
</evidence>
<evidence type="ECO:0008006" key="4">
    <source>
        <dbReference type="Google" id="ProtNLM"/>
    </source>
</evidence>
<sequence>MLDVVVVSFVIAFLRRGRIREMPQFHSLWALGISILLQIGSAFVGEYAGLLVSISYVFTLLFFYSNREHEDMRIFMIGWLLNALVIWANYGRMPVDLEQATKVPFPLETLIAGTDFKHVLLNEETNLPFLADFIYKPFYFKRVISIGDLFVILGTFLLVQRIMNKPLSLIRLREGKQYAPKH</sequence>
<dbReference type="InterPro" id="IPR035168">
    <property type="entry name" value="DUF5317"/>
</dbReference>
<gene>
    <name evidence="2" type="ORF">EDM56_00285</name>
</gene>
<keyword evidence="3" id="KW-1185">Reference proteome</keyword>
<keyword evidence="1" id="KW-0812">Transmembrane</keyword>
<organism evidence="2 3">
    <name type="scientific">Brevibacillus fluminis</name>
    <dbReference type="NCBI Taxonomy" id="511487"/>
    <lineage>
        <taxon>Bacteria</taxon>
        <taxon>Bacillati</taxon>
        <taxon>Bacillota</taxon>
        <taxon>Bacilli</taxon>
        <taxon>Bacillales</taxon>
        <taxon>Paenibacillaceae</taxon>
        <taxon>Brevibacillus</taxon>
    </lineage>
</organism>
<feature type="transmembrane region" description="Helical" evidence="1">
    <location>
        <begin position="72"/>
        <end position="90"/>
    </location>
</feature>
<dbReference type="EMBL" id="RHHQ01000002">
    <property type="protein sequence ID" value="RNB92623.1"/>
    <property type="molecule type" value="Genomic_DNA"/>
</dbReference>
<evidence type="ECO:0000313" key="2">
    <source>
        <dbReference type="EMBL" id="RNB92623.1"/>
    </source>
</evidence>
<dbReference type="OrthoDB" id="37447at2"/>
<dbReference type="Proteomes" id="UP000271031">
    <property type="component" value="Unassembled WGS sequence"/>
</dbReference>
<reference evidence="2 3" key="1">
    <citation type="submission" date="2018-10" db="EMBL/GenBank/DDBJ databases">
        <title>Phylogenomics of Brevibacillus.</title>
        <authorList>
            <person name="Dunlap C."/>
        </authorList>
    </citation>
    <scope>NUCLEOTIDE SEQUENCE [LARGE SCALE GENOMIC DNA]</scope>
    <source>
        <strain evidence="2 3">JCM 15716</strain>
    </source>
</reference>
<name>A0A3M8DWR2_9BACL</name>
<dbReference type="AlphaFoldDB" id="A0A3M8DWR2"/>
<comment type="caution">
    <text evidence="2">The sequence shown here is derived from an EMBL/GenBank/DDBJ whole genome shotgun (WGS) entry which is preliminary data.</text>
</comment>
<protein>
    <recommendedName>
        <fullName evidence="4">DUF5317 domain-containing protein</fullName>
    </recommendedName>
</protein>
<feature type="transmembrane region" description="Helical" evidence="1">
    <location>
        <begin position="25"/>
        <end position="41"/>
    </location>
</feature>
<feature type="transmembrane region" description="Helical" evidence="1">
    <location>
        <begin position="47"/>
        <end position="65"/>
    </location>
</feature>
<proteinExistence type="predicted"/>
<feature type="transmembrane region" description="Helical" evidence="1">
    <location>
        <begin position="139"/>
        <end position="159"/>
    </location>
</feature>
<evidence type="ECO:0000256" key="1">
    <source>
        <dbReference type="SAM" id="Phobius"/>
    </source>
</evidence>
<keyword evidence="1" id="KW-0472">Membrane</keyword>
<accession>A0A3M8DWR2</accession>
<keyword evidence="1" id="KW-1133">Transmembrane helix</keyword>